<dbReference type="EMBL" id="CP051685">
    <property type="protein sequence ID" value="QJD98974.1"/>
    <property type="molecule type" value="Genomic_DNA"/>
</dbReference>
<dbReference type="InterPro" id="IPR000531">
    <property type="entry name" value="Beta-barrel_TonB"/>
</dbReference>
<keyword evidence="5 10" id="KW-0812">Transmembrane</keyword>
<dbReference type="Pfam" id="PF00593">
    <property type="entry name" value="TonB_dep_Rec_b-barrel"/>
    <property type="match status" value="1"/>
</dbReference>
<evidence type="ECO:0000256" key="1">
    <source>
        <dbReference type="ARBA" id="ARBA00004571"/>
    </source>
</evidence>
<organism evidence="15 16">
    <name type="scientific">Massilia forsythiae</name>
    <dbReference type="NCBI Taxonomy" id="2728020"/>
    <lineage>
        <taxon>Bacteria</taxon>
        <taxon>Pseudomonadati</taxon>
        <taxon>Pseudomonadota</taxon>
        <taxon>Betaproteobacteria</taxon>
        <taxon>Burkholderiales</taxon>
        <taxon>Oxalobacteraceae</taxon>
        <taxon>Telluria group</taxon>
        <taxon>Massilia</taxon>
    </lineage>
</organism>
<dbReference type="NCBIfam" id="TIGR01783">
    <property type="entry name" value="TonB-siderophor"/>
    <property type="match status" value="1"/>
</dbReference>
<dbReference type="GO" id="GO:0015344">
    <property type="term" value="F:siderophore uptake transmembrane transporter activity"/>
    <property type="evidence" value="ECO:0007669"/>
    <property type="project" value="TreeGrafter"/>
</dbReference>
<keyword evidence="6 11" id="KW-0798">TonB box</keyword>
<evidence type="ECO:0000256" key="3">
    <source>
        <dbReference type="ARBA" id="ARBA00022448"/>
    </source>
</evidence>
<dbReference type="PROSITE" id="PS52016">
    <property type="entry name" value="TONB_DEPENDENT_REC_3"/>
    <property type="match status" value="1"/>
</dbReference>
<keyword evidence="9 10" id="KW-0998">Cell outer membrane</keyword>
<evidence type="ECO:0000313" key="15">
    <source>
        <dbReference type="EMBL" id="QJD98974.1"/>
    </source>
</evidence>
<dbReference type="CDD" id="cd01347">
    <property type="entry name" value="ligand_gated_channel"/>
    <property type="match status" value="1"/>
</dbReference>
<dbReference type="InterPro" id="IPR036942">
    <property type="entry name" value="Beta-barrel_TonB_sf"/>
</dbReference>
<dbReference type="Gene3D" id="2.40.170.20">
    <property type="entry name" value="TonB-dependent receptor, beta-barrel domain"/>
    <property type="match status" value="1"/>
</dbReference>
<keyword evidence="8 15" id="KW-0675">Receptor</keyword>
<evidence type="ECO:0000256" key="10">
    <source>
        <dbReference type="PROSITE-ProRule" id="PRU01360"/>
    </source>
</evidence>
<evidence type="ECO:0000256" key="11">
    <source>
        <dbReference type="RuleBase" id="RU003357"/>
    </source>
</evidence>
<evidence type="ECO:0000256" key="5">
    <source>
        <dbReference type="ARBA" id="ARBA00022692"/>
    </source>
</evidence>
<keyword evidence="3 10" id="KW-0813">Transport</keyword>
<keyword evidence="7 10" id="KW-0472">Membrane</keyword>
<gene>
    <name evidence="15" type="ORF">HH212_02095</name>
</gene>
<dbReference type="PANTHER" id="PTHR32552">
    <property type="entry name" value="FERRICHROME IRON RECEPTOR-RELATED"/>
    <property type="match status" value="1"/>
</dbReference>
<dbReference type="AlphaFoldDB" id="A0A7Z2ZRB9"/>
<dbReference type="Gene3D" id="2.170.130.10">
    <property type="entry name" value="TonB-dependent receptor, plug domain"/>
    <property type="match status" value="1"/>
</dbReference>
<dbReference type="InterPro" id="IPR039426">
    <property type="entry name" value="TonB-dep_rcpt-like"/>
</dbReference>
<dbReference type="Proteomes" id="UP000502415">
    <property type="component" value="Chromosome"/>
</dbReference>
<dbReference type="SUPFAM" id="SSF56935">
    <property type="entry name" value="Porins"/>
    <property type="match status" value="1"/>
</dbReference>
<evidence type="ECO:0000256" key="7">
    <source>
        <dbReference type="ARBA" id="ARBA00023136"/>
    </source>
</evidence>
<feature type="domain" description="TonB-dependent receptor-like beta-barrel" evidence="13">
    <location>
        <begin position="279"/>
        <end position="678"/>
    </location>
</feature>
<evidence type="ECO:0000256" key="2">
    <source>
        <dbReference type="ARBA" id="ARBA00009810"/>
    </source>
</evidence>
<accession>A0A7Z2ZRB9</accession>
<keyword evidence="12" id="KW-0732">Signal</keyword>
<evidence type="ECO:0000256" key="12">
    <source>
        <dbReference type="SAM" id="SignalP"/>
    </source>
</evidence>
<dbReference type="GO" id="GO:0009279">
    <property type="term" value="C:cell outer membrane"/>
    <property type="evidence" value="ECO:0007669"/>
    <property type="project" value="UniProtKB-SubCell"/>
</dbReference>
<dbReference type="GO" id="GO:0038023">
    <property type="term" value="F:signaling receptor activity"/>
    <property type="evidence" value="ECO:0007669"/>
    <property type="project" value="InterPro"/>
</dbReference>
<keyword evidence="4 10" id="KW-1134">Transmembrane beta strand</keyword>
<dbReference type="KEGG" id="mfy:HH212_02095"/>
<proteinExistence type="inferred from homology"/>
<dbReference type="RefSeq" id="WP_169433871.1">
    <property type="nucleotide sequence ID" value="NZ_CP051685.1"/>
</dbReference>
<evidence type="ECO:0000256" key="4">
    <source>
        <dbReference type="ARBA" id="ARBA00022452"/>
    </source>
</evidence>
<evidence type="ECO:0000259" key="14">
    <source>
        <dbReference type="Pfam" id="PF07715"/>
    </source>
</evidence>
<evidence type="ECO:0000259" key="13">
    <source>
        <dbReference type="Pfam" id="PF00593"/>
    </source>
</evidence>
<keyword evidence="16" id="KW-1185">Reference proteome</keyword>
<evidence type="ECO:0000313" key="16">
    <source>
        <dbReference type="Proteomes" id="UP000502415"/>
    </source>
</evidence>
<feature type="chain" id="PRO_5031433095" evidence="12">
    <location>
        <begin position="23"/>
        <end position="710"/>
    </location>
</feature>
<feature type="domain" description="TonB-dependent receptor plug" evidence="14">
    <location>
        <begin position="64"/>
        <end position="167"/>
    </location>
</feature>
<sequence>MNPIRIPAALSALAAAIPLAHAQQASAQESAATQPIPQVVVSATADNARLDERAATGSHLDITRMQTPASVDVITRAQLEQRGDTILTRAITRAPGLSGLPHPGNGGSSLAARGFTDTVSVMRLVDGMRQYGGVGVTYPFDTWSVERIEVLRGPASVIYGEGAIGGVVNVIPKQPSRRAPESELQAAVGSQGTRRLAAGSGGAIDERWSYRVDASGERSGGWVDMGESSSHALSGALRFDVSPELNLKLSLAQGRQKPMRYFGTPLVDGRQLEALREKNYNVADSTIAYEDTWADLALEWRPNAAVRVRSRLYHVASRRHWRNAESYVWNPATRLVDRADDTEILHDQAQTGNTTDASVKGRLFGLENQVSGGFDLSRSRFTHANNTYVGSPPAVDAFNPIAGLFTSPEPTIPRYRIAARQYALFLEDRLQLDERWSVLGGVRYDHAGLVRTNLVAGVPVYDKTFADTGWRLGTVYQADPALALYAQVARAADPVGALFFLSPASSAFENASGRQFEVGAKRSFWDRHGEWTLAAYDIRKNNLLTRDPQDPARSIQVGRRSSRGIEGSLTLALAAGWTLDANASLLRARFDDFTEQDNGVPVSRAGKLPPDVPRRLANLWLGRDVAPGWNAGAGLRHVGARFADNGDTLRMPSYTVTDLLLRWQAAARTSLALRAFNVFDKRYYDTAYYTPTQWLAGPSRRVELVLDQRF</sequence>
<feature type="signal peptide" evidence="12">
    <location>
        <begin position="1"/>
        <end position="22"/>
    </location>
</feature>
<dbReference type="InterPro" id="IPR010105">
    <property type="entry name" value="TonB_sidphr_rcpt"/>
</dbReference>
<evidence type="ECO:0000256" key="6">
    <source>
        <dbReference type="ARBA" id="ARBA00023077"/>
    </source>
</evidence>
<dbReference type="Pfam" id="PF07715">
    <property type="entry name" value="Plug"/>
    <property type="match status" value="1"/>
</dbReference>
<name>A0A7Z2ZRB9_9BURK</name>
<evidence type="ECO:0000256" key="8">
    <source>
        <dbReference type="ARBA" id="ARBA00023170"/>
    </source>
</evidence>
<evidence type="ECO:0000256" key="9">
    <source>
        <dbReference type="ARBA" id="ARBA00023237"/>
    </source>
</evidence>
<comment type="similarity">
    <text evidence="2 10 11">Belongs to the TonB-dependent receptor family.</text>
</comment>
<reference evidence="15 16" key="1">
    <citation type="submission" date="2020-04" db="EMBL/GenBank/DDBJ databases">
        <title>Genome sequencing of novel species.</title>
        <authorList>
            <person name="Heo J."/>
            <person name="Kim S.-J."/>
            <person name="Kim J.-S."/>
            <person name="Hong S.-B."/>
            <person name="Kwon S.-W."/>
        </authorList>
    </citation>
    <scope>NUCLEOTIDE SEQUENCE [LARGE SCALE GENOMIC DNA]</scope>
    <source>
        <strain evidence="15 16">GN2-R2</strain>
    </source>
</reference>
<dbReference type="InterPro" id="IPR037066">
    <property type="entry name" value="Plug_dom_sf"/>
</dbReference>
<dbReference type="PANTHER" id="PTHR32552:SF84">
    <property type="entry name" value="TONB-DEPENDENT RECEPTOR-RELATED"/>
    <property type="match status" value="1"/>
</dbReference>
<comment type="subcellular location">
    <subcellularLocation>
        <location evidence="1 10">Cell outer membrane</location>
        <topology evidence="1 10">Multi-pass membrane protein</topology>
    </subcellularLocation>
</comment>
<dbReference type="InterPro" id="IPR012910">
    <property type="entry name" value="Plug_dom"/>
</dbReference>
<dbReference type="GO" id="GO:0015891">
    <property type="term" value="P:siderophore transport"/>
    <property type="evidence" value="ECO:0007669"/>
    <property type="project" value="InterPro"/>
</dbReference>
<protein>
    <submittedName>
        <fullName evidence="15">TonB-dependent receptor</fullName>
    </submittedName>
</protein>